<reference evidence="12" key="1">
    <citation type="submission" date="2017-07" db="EMBL/GenBank/DDBJ databases">
        <title>Taro Niue Genome Assembly and Annotation.</title>
        <authorList>
            <person name="Atibalentja N."/>
            <person name="Keating K."/>
            <person name="Fields C.J."/>
        </authorList>
    </citation>
    <scope>NUCLEOTIDE SEQUENCE</scope>
    <source>
        <strain evidence="12">Niue_2</strain>
        <tissue evidence="12">Leaf</tissue>
    </source>
</reference>
<organism evidence="12 13">
    <name type="scientific">Colocasia esculenta</name>
    <name type="common">Wild taro</name>
    <name type="synonym">Arum esculentum</name>
    <dbReference type="NCBI Taxonomy" id="4460"/>
    <lineage>
        <taxon>Eukaryota</taxon>
        <taxon>Viridiplantae</taxon>
        <taxon>Streptophyta</taxon>
        <taxon>Embryophyta</taxon>
        <taxon>Tracheophyta</taxon>
        <taxon>Spermatophyta</taxon>
        <taxon>Magnoliopsida</taxon>
        <taxon>Liliopsida</taxon>
        <taxon>Araceae</taxon>
        <taxon>Aroideae</taxon>
        <taxon>Colocasieae</taxon>
        <taxon>Colocasia</taxon>
    </lineage>
</organism>
<comment type="subcellular location">
    <subcellularLocation>
        <location evidence="1 11">Endoplasmic reticulum membrane</location>
        <topology evidence="1 11">Multi-pass membrane protein</topology>
    </subcellularLocation>
</comment>
<keyword evidence="6 11" id="KW-0256">Endoplasmic reticulum</keyword>
<name>A0A843URH9_COLES</name>
<keyword evidence="7 11" id="KW-1133">Transmembrane helix</keyword>
<dbReference type="EC" id="2.3.1.-" evidence="11"/>
<dbReference type="GO" id="GO:0019432">
    <property type="term" value="P:triglyceride biosynthetic process"/>
    <property type="evidence" value="ECO:0007669"/>
    <property type="project" value="TreeGrafter"/>
</dbReference>
<feature type="transmembrane region" description="Helical" evidence="11">
    <location>
        <begin position="75"/>
        <end position="91"/>
    </location>
</feature>
<keyword evidence="3" id="KW-0444">Lipid biosynthesis</keyword>
<dbReference type="AlphaFoldDB" id="A0A843URH9"/>
<keyword evidence="13" id="KW-1185">Reference proteome</keyword>
<gene>
    <name evidence="12" type="ORF">Taro_021459</name>
</gene>
<evidence type="ECO:0000256" key="6">
    <source>
        <dbReference type="ARBA" id="ARBA00022824"/>
    </source>
</evidence>
<evidence type="ECO:0000256" key="5">
    <source>
        <dbReference type="ARBA" id="ARBA00022692"/>
    </source>
</evidence>
<feature type="transmembrane region" description="Helical" evidence="11">
    <location>
        <begin position="47"/>
        <end position="69"/>
    </location>
</feature>
<protein>
    <recommendedName>
        <fullName evidence="11">Acyltransferase</fullName>
        <ecNumber evidence="11">2.3.1.-</ecNumber>
    </recommendedName>
</protein>
<evidence type="ECO:0000256" key="1">
    <source>
        <dbReference type="ARBA" id="ARBA00004477"/>
    </source>
</evidence>
<evidence type="ECO:0000313" key="12">
    <source>
        <dbReference type="EMBL" id="MQL88892.1"/>
    </source>
</evidence>
<evidence type="ECO:0000256" key="11">
    <source>
        <dbReference type="RuleBase" id="RU367023"/>
    </source>
</evidence>
<keyword evidence="5 11" id="KW-0812">Transmembrane</keyword>
<comment type="similarity">
    <text evidence="2 11">Belongs to the diacylglycerol acyltransferase family.</text>
</comment>
<evidence type="ECO:0000256" key="3">
    <source>
        <dbReference type="ARBA" id="ARBA00022516"/>
    </source>
</evidence>
<keyword evidence="8" id="KW-0443">Lipid metabolism</keyword>
<sequence length="343" mass="38184">MVRRSVEGSGHSYSMATAEEREAPPALASAPMPVVNRANGSSAFRSLVATMLWVGPIYFTVFLCFIALFLCRSTVSLWIIGLLVVLTFGPVNENSKYGTAIARFMGRYSPGYFHVSVHIEDTKAFDDKKAYVLAAEPHSIFPIGAVSLLDIAGLMPLKKTKVLASTAIFCTPFLRQVTTWMGLIPATKRNFTNYLKAGYSCIVIPGGVQEIIYMNRDYEIAYLKKRHGFVRVAIETGSPLVPVFCFGQNEAFNWWKPEGKLYIRISRAIRFAPLLFWGIFGSPVPYRSPVQVVVGKPIEVKQNPNPSTEEVAELHARFLSSLEALFAKYRVETGHADSELRIL</sequence>
<dbReference type="GO" id="GO:0004144">
    <property type="term" value="F:diacylglycerol O-acyltransferase activity"/>
    <property type="evidence" value="ECO:0007669"/>
    <property type="project" value="UniProtKB-ARBA"/>
</dbReference>
<dbReference type="Proteomes" id="UP000652761">
    <property type="component" value="Unassembled WGS sequence"/>
</dbReference>
<proteinExistence type="inferred from homology"/>
<evidence type="ECO:0000256" key="8">
    <source>
        <dbReference type="ARBA" id="ARBA00023098"/>
    </source>
</evidence>
<dbReference type="GO" id="GO:0005789">
    <property type="term" value="C:endoplasmic reticulum membrane"/>
    <property type="evidence" value="ECO:0007669"/>
    <property type="project" value="UniProtKB-SubCell"/>
</dbReference>
<evidence type="ECO:0000256" key="4">
    <source>
        <dbReference type="ARBA" id="ARBA00022679"/>
    </source>
</evidence>
<dbReference type="PANTHER" id="PTHR12317">
    <property type="entry name" value="DIACYLGLYCEROL O-ACYLTRANSFERASE"/>
    <property type="match status" value="1"/>
</dbReference>
<keyword evidence="4 11" id="KW-0808">Transferase</keyword>
<dbReference type="InterPro" id="IPR007130">
    <property type="entry name" value="DAGAT"/>
</dbReference>
<evidence type="ECO:0000256" key="9">
    <source>
        <dbReference type="ARBA" id="ARBA00023136"/>
    </source>
</evidence>
<keyword evidence="9 11" id="KW-0472">Membrane</keyword>
<dbReference type="PANTHER" id="PTHR12317:SF63">
    <property type="entry name" value="DIACYLGLYCEROL O-ACYLTRANSFERASE 2"/>
    <property type="match status" value="1"/>
</dbReference>
<evidence type="ECO:0000256" key="10">
    <source>
        <dbReference type="ARBA" id="ARBA00023315"/>
    </source>
</evidence>
<accession>A0A843URH9</accession>
<comment type="caution">
    <text evidence="12">The sequence shown here is derived from an EMBL/GenBank/DDBJ whole genome shotgun (WGS) entry which is preliminary data.</text>
</comment>
<evidence type="ECO:0000313" key="13">
    <source>
        <dbReference type="Proteomes" id="UP000652761"/>
    </source>
</evidence>
<evidence type="ECO:0000256" key="7">
    <source>
        <dbReference type="ARBA" id="ARBA00022989"/>
    </source>
</evidence>
<dbReference type="CDD" id="cd07987">
    <property type="entry name" value="LPLAT_MGAT-like"/>
    <property type="match status" value="1"/>
</dbReference>
<dbReference type="OrthoDB" id="264532at2759"/>
<dbReference type="Pfam" id="PF03982">
    <property type="entry name" value="DAGAT"/>
    <property type="match status" value="1"/>
</dbReference>
<evidence type="ECO:0000256" key="2">
    <source>
        <dbReference type="ARBA" id="ARBA00005420"/>
    </source>
</evidence>
<keyword evidence="10" id="KW-0012">Acyltransferase</keyword>
<dbReference type="EMBL" id="NMUH01001098">
    <property type="protein sequence ID" value="MQL88892.1"/>
    <property type="molecule type" value="Genomic_DNA"/>
</dbReference>